<evidence type="ECO:0000259" key="4">
    <source>
        <dbReference type="Pfam" id="PF13193"/>
    </source>
</evidence>
<dbReference type="InterPro" id="IPR045851">
    <property type="entry name" value="AMP-bd_C_sf"/>
</dbReference>
<comment type="similarity">
    <text evidence="1">Belongs to the ATP-dependent AMP-binding enzyme family.</text>
</comment>
<sequence>MREERNWISDRLASFGDGIALIADGQQSSFNAIGQAMMSWQALLAHQNIACCTVIINGDYSCAMVGAILALYTRHCVVVPLNRSSSERCAAVARTTGASWIIDADHPGDLQALTTQLPTHELVAGLFDRREAGLILLSSGSSGEPKAILLSLERLFAKYRDAPRSRPRTTAAFLLLDHIGGFNTLLHCLFSGSTLVKLDSRDAVSICRQIAEHRIHLLPATPTFLNMLLWGRAYETYDLSSLELVTYGTETMPESTLAALNEVFPAVRFKQTYGMSELGILSTRSESSDSLWIQIATDDVQVKVVDQILWIKTRTAMLGYLNAPSVIDQEGWLCTGDLVETRGDYFRILGRGESLINVGGLKVLPVEVESRLLSLPFVKDAVVWGRKSPVTGQIVAATVVLEGELDTDDAKRQIMLHCQQGLEDFKVPRHIEFVTGRLHSDRFKKIKVASQ</sequence>
<feature type="domain" description="AMP-binding enzyme C-terminal" evidence="4">
    <location>
        <begin position="367"/>
        <end position="435"/>
    </location>
</feature>
<feature type="domain" description="AMP-dependent synthetase/ligase" evidence="3">
    <location>
        <begin position="14"/>
        <end position="320"/>
    </location>
</feature>
<dbReference type="Proteomes" id="UP000324029">
    <property type="component" value="Unassembled WGS sequence"/>
</dbReference>
<dbReference type="SUPFAM" id="SSF56801">
    <property type="entry name" value="Acetyl-CoA synthetase-like"/>
    <property type="match status" value="1"/>
</dbReference>
<name>A0A5D3FZT5_9PSED</name>
<dbReference type="Gene3D" id="3.30.300.30">
    <property type="match status" value="1"/>
</dbReference>
<dbReference type="PANTHER" id="PTHR24096:SF149">
    <property type="entry name" value="AMP-BINDING DOMAIN-CONTAINING PROTEIN-RELATED"/>
    <property type="match status" value="1"/>
</dbReference>
<dbReference type="EMBL" id="VSRO01000022">
    <property type="protein sequence ID" value="TYK54267.1"/>
    <property type="molecule type" value="Genomic_DNA"/>
</dbReference>
<protein>
    <submittedName>
        <fullName evidence="5">Long-chain fatty acid--CoA ligase</fullName>
    </submittedName>
</protein>
<dbReference type="InterPro" id="IPR000873">
    <property type="entry name" value="AMP-dep_synth/lig_dom"/>
</dbReference>
<evidence type="ECO:0000313" key="7">
    <source>
        <dbReference type="Proteomes" id="UP000324029"/>
    </source>
</evidence>
<evidence type="ECO:0000313" key="6">
    <source>
        <dbReference type="EMBL" id="TYK59582.1"/>
    </source>
</evidence>
<evidence type="ECO:0000313" key="5">
    <source>
        <dbReference type="EMBL" id="TYK54267.1"/>
    </source>
</evidence>
<accession>A0A5D3FZT5</accession>
<dbReference type="GO" id="GO:0016405">
    <property type="term" value="F:CoA-ligase activity"/>
    <property type="evidence" value="ECO:0007669"/>
    <property type="project" value="TreeGrafter"/>
</dbReference>
<gene>
    <name evidence="6" type="ORF">FXO26_00260</name>
    <name evidence="5" type="ORF">FXO26_28530</name>
</gene>
<reference evidence="5 7" key="2">
    <citation type="submission" date="2019-08" db="EMBL/GenBank/DDBJ databases">
        <authorList>
            <person name="Brilhante M."/>
            <person name="Perreten V."/>
        </authorList>
    </citation>
    <scope>NUCLEOTIDE SEQUENCE [LARGE SCALE GENOMIC DNA]</scope>
    <source>
        <strain evidence="5 7">MCP106</strain>
    </source>
</reference>
<dbReference type="Pfam" id="PF00501">
    <property type="entry name" value="AMP-binding"/>
    <property type="match status" value="1"/>
</dbReference>
<comment type="caution">
    <text evidence="5">The sequence shown here is derived from an EMBL/GenBank/DDBJ whole genome shotgun (WGS) entry which is preliminary data.</text>
</comment>
<dbReference type="Pfam" id="PF13193">
    <property type="entry name" value="AMP-binding_C"/>
    <property type="match status" value="1"/>
</dbReference>
<dbReference type="CDD" id="cd04433">
    <property type="entry name" value="AFD_class_I"/>
    <property type="match status" value="1"/>
</dbReference>
<reference evidence="5 7" key="1">
    <citation type="submission" date="2019-08" db="EMBL/GenBank/DDBJ databases">
        <title>Subclass B2 metallo-beta lactamase from Pseudomonas synxantha.</title>
        <authorList>
            <person name="Poirel L."/>
            <person name="Palmieri M."/>
            <person name="Masseron A."/>
            <person name="Perreten V."/>
            <person name="Nordman P."/>
        </authorList>
    </citation>
    <scope>NUCLEOTIDE SEQUENCE [LARGE SCALE GENOMIC DNA]</scope>
    <source>
        <strain evidence="5 7">MCP106</strain>
    </source>
</reference>
<proteinExistence type="inferred from homology"/>
<organism evidence="5 7">
    <name type="scientific">Pseudomonas synxantha</name>
    <dbReference type="NCBI Taxonomy" id="47883"/>
    <lineage>
        <taxon>Bacteria</taxon>
        <taxon>Pseudomonadati</taxon>
        <taxon>Pseudomonadota</taxon>
        <taxon>Gammaproteobacteria</taxon>
        <taxon>Pseudomonadales</taxon>
        <taxon>Pseudomonadaceae</taxon>
        <taxon>Pseudomonas</taxon>
    </lineage>
</organism>
<dbReference type="EMBL" id="VSRO01000001">
    <property type="protein sequence ID" value="TYK59582.1"/>
    <property type="molecule type" value="Genomic_DNA"/>
</dbReference>
<dbReference type="InterPro" id="IPR025110">
    <property type="entry name" value="AMP-bd_C"/>
</dbReference>
<evidence type="ECO:0000256" key="1">
    <source>
        <dbReference type="ARBA" id="ARBA00006432"/>
    </source>
</evidence>
<dbReference type="InterPro" id="IPR042099">
    <property type="entry name" value="ANL_N_sf"/>
</dbReference>
<dbReference type="AlphaFoldDB" id="A0A5D3FZT5"/>
<dbReference type="PROSITE" id="PS00455">
    <property type="entry name" value="AMP_BINDING"/>
    <property type="match status" value="1"/>
</dbReference>
<dbReference type="InterPro" id="IPR020845">
    <property type="entry name" value="AMP-binding_CS"/>
</dbReference>
<evidence type="ECO:0000259" key="3">
    <source>
        <dbReference type="Pfam" id="PF00501"/>
    </source>
</evidence>
<keyword evidence="2 5" id="KW-0436">Ligase</keyword>
<dbReference type="Gene3D" id="3.40.50.12780">
    <property type="entry name" value="N-terminal domain of ligase-like"/>
    <property type="match status" value="1"/>
</dbReference>
<evidence type="ECO:0000256" key="2">
    <source>
        <dbReference type="ARBA" id="ARBA00022598"/>
    </source>
</evidence>
<dbReference type="PANTHER" id="PTHR24096">
    <property type="entry name" value="LONG-CHAIN-FATTY-ACID--COA LIGASE"/>
    <property type="match status" value="1"/>
</dbReference>
<dbReference type="RefSeq" id="WP_148852243.1">
    <property type="nucleotide sequence ID" value="NZ_VSRO01000001.1"/>
</dbReference>